<dbReference type="GO" id="GO:0003723">
    <property type="term" value="F:RNA binding"/>
    <property type="evidence" value="ECO:0007669"/>
    <property type="project" value="InterPro"/>
</dbReference>
<dbReference type="CDD" id="cd04452">
    <property type="entry name" value="S1_IF2_alpha"/>
    <property type="match status" value="1"/>
</dbReference>
<dbReference type="AlphaFoldDB" id="A0A5B9DG13"/>
<evidence type="ECO:0000313" key="6">
    <source>
        <dbReference type="Proteomes" id="UP000321408"/>
    </source>
</evidence>
<evidence type="ECO:0000256" key="2">
    <source>
        <dbReference type="ARBA" id="ARBA00022540"/>
    </source>
</evidence>
<keyword evidence="6" id="KW-1185">Reference proteome</keyword>
<dbReference type="InterPro" id="IPR024055">
    <property type="entry name" value="TIF2_asu_C"/>
</dbReference>
<evidence type="ECO:0000259" key="4">
    <source>
        <dbReference type="PROSITE" id="PS50126"/>
    </source>
</evidence>
<dbReference type="PROSITE" id="PS50126">
    <property type="entry name" value="S1"/>
    <property type="match status" value="1"/>
</dbReference>
<dbReference type="SMART" id="SM00316">
    <property type="entry name" value="S1"/>
    <property type="match status" value="1"/>
</dbReference>
<organism evidence="5 6">
    <name type="scientific">Promethearchaeum syntrophicum</name>
    <dbReference type="NCBI Taxonomy" id="2594042"/>
    <lineage>
        <taxon>Archaea</taxon>
        <taxon>Promethearchaeati</taxon>
        <taxon>Promethearchaeota</taxon>
        <taxon>Promethearchaeia</taxon>
        <taxon>Promethearchaeales</taxon>
        <taxon>Promethearchaeaceae</taxon>
        <taxon>Promethearchaeum</taxon>
    </lineage>
</organism>
<keyword evidence="2" id="KW-0396">Initiation factor</keyword>
<dbReference type="EMBL" id="CP042905">
    <property type="protein sequence ID" value="QEE17985.1"/>
    <property type="molecule type" value="Genomic_DNA"/>
</dbReference>
<dbReference type="OrthoDB" id="84794at2157"/>
<evidence type="ECO:0000256" key="3">
    <source>
        <dbReference type="ARBA" id="ARBA00022917"/>
    </source>
</evidence>
<dbReference type="GO" id="GO:0043022">
    <property type="term" value="F:ribosome binding"/>
    <property type="evidence" value="ECO:0007669"/>
    <property type="project" value="TreeGrafter"/>
</dbReference>
<dbReference type="PANTHER" id="PTHR10602:SF0">
    <property type="entry name" value="EUKARYOTIC TRANSLATION INITIATION FACTOR 2 SUBUNIT 1"/>
    <property type="match status" value="1"/>
</dbReference>
<dbReference type="InterPro" id="IPR011488">
    <property type="entry name" value="TIF_2_asu"/>
</dbReference>
<dbReference type="InterPro" id="IPR003029">
    <property type="entry name" value="S1_domain"/>
</dbReference>
<dbReference type="GO" id="GO:0003743">
    <property type="term" value="F:translation initiation factor activity"/>
    <property type="evidence" value="ECO:0007669"/>
    <property type="project" value="UniProtKB-KW"/>
</dbReference>
<reference evidence="5 6" key="2">
    <citation type="journal article" date="2024" name="Int. J. Syst. Evol. Microbiol.">
        <title>Promethearchaeum syntrophicum gen. nov., sp. nov., an anaerobic, obligately syntrophic archaeon, the first isolate of the lineage 'Asgard' archaea, and proposal of the new archaeal phylum Promethearchaeota phyl. nov. and kingdom Promethearchaeati regn. nov.</title>
        <authorList>
            <person name="Imachi H."/>
            <person name="Nobu M.K."/>
            <person name="Kato S."/>
            <person name="Takaki Y."/>
            <person name="Miyazaki M."/>
            <person name="Miyata M."/>
            <person name="Ogawara M."/>
            <person name="Saito Y."/>
            <person name="Sakai S."/>
            <person name="Tahara Y.O."/>
            <person name="Takano Y."/>
            <person name="Tasumi E."/>
            <person name="Uematsu K."/>
            <person name="Yoshimura T."/>
            <person name="Itoh T."/>
            <person name="Ohkuma M."/>
            <person name="Takai K."/>
        </authorList>
    </citation>
    <scope>NUCLEOTIDE SEQUENCE [LARGE SCALE GENOMIC DNA]</scope>
    <source>
        <strain evidence="5 6">MK-D1</strain>
    </source>
</reference>
<dbReference type="InterPro" id="IPR044126">
    <property type="entry name" value="S1_IF2_alpha"/>
</dbReference>
<proteinExistence type="inferred from homology"/>
<protein>
    <submittedName>
        <fullName evidence="5">S1 RNA-binding domain-containing protein</fullName>
    </submittedName>
</protein>
<dbReference type="SUPFAM" id="SSF50249">
    <property type="entry name" value="Nucleic acid-binding proteins"/>
    <property type="match status" value="1"/>
</dbReference>
<dbReference type="KEGG" id="psyt:DSAG12_03823"/>
<dbReference type="SUPFAM" id="SSF116742">
    <property type="entry name" value="eIF2alpha middle domain-like"/>
    <property type="match status" value="1"/>
</dbReference>
<dbReference type="Pfam" id="PF00575">
    <property type="entry name" value="S1"/>
    <property type="match status" value="1"/>
</dbReference>
<dbReference type="GeneID" id="41331791"/>
<dbReference type="Pfam" id="PF07541">
    <property type="entry name" value="EIF_2_alpha"/>
    <property type="match status" value="1"/>
</dbReference>
<dbReference type="RefSeq" id="WP_147664861.1">
    <property type="nucleotide sequence ID" value="NZ_CP042905.2"/>
</dbReference>
<dbReference type="Gene3D" id="2.40.50.140">
    <property type="entry name" value="Nucleic acid-binding proteins"/>
    <property type="match status" value="1"/>
</dbReference>
<gene>
    <name evidence="5" type="ORF">DSAG12_03823</name>
</gene>
<feature type="domain" description="S1 motif" evidence="4">
    <location>
        <begin position="11"/>
        <end position="88"/>
    </location>
</feature>
<sequence>MLNRNPFPVIGELVVCQVKNVDRVYVRVSLEDYGGLNHEEHASGMIHIKELSNRWVKNINSIISVGQRVVLSVLRVNEERGYLDLSLRRVNKVQRTKTMSAWRYSIKLEGLLKFFAESNNLTIKDLYEKALWAIIDEYGDLRTAFEEVKEEGIEVLKNIPKMELSDELIEALYQLILENVTISKVNINVEFQIQVPTGNGIDLIKEAVASSVKLRKAKGISTKFSYSGAPVYRCELEAKDYPSAEHHLTKIKNKMESIIGTQGTVEMIRE</sequence>
<dbReference type="SUPFAM" id="SSF110993">
    <property type="entry name" value="eIF-2-alpha, C-terminal domain"/>
    <property type="match status" value="1"/>
</dbReference>
<name>A0A5B9DG13_9ARCH</name>
<evidence type="ECO:0000313" key="5">
    <source>
        <dbReference type="EMBL" id="QEE17985.1"/>
    </source>
</evidence>
<dbReference type="Proteomes" id="UP000321408">
    <property type="component" value="Chromosome"/>
</dbReference>
<keyword evidence="3" id="KW-0648">Protein biosynthesis</keyword>
<dbReference type="Gene3D" id="1.10.150.190">
    <property type="entry name" value="Translation initiation factor 2, subunit 1, domain 2"/>
    <property type="match status" value="1"/>
</dbReference>
<dbReference type="Gene3D" id="3.30.70.1130">
    <property type="entry name" value="EIF_2_alpha"/>
    <property type="match status" value="1"/>
</dbReference>
<evidence type="ECO:0000256" key="1">
    <source>
        <dbReference type="ARBA" id="ARBA00007223"/>
    </source>
</evidence>
<reference evidence="5 6" key="1">
    <citation type="journal article" date="2020" name="Nature">
        <title>Isolation of an archaeon at the prokaryote-eukaryote interface.</title>
        <authorList>
            <person name="Imachi H."/>
            <person name="Nobu M.K."/>
            <person name="Nakahara N."/>
            <person name="Morono Y."/>
            <person name="Ogawara M."/>
            <person name="Takaki Y."/>
            <person name="Takano Y."/>
            <person name="Uematsu K."/>
            <person name="Ikuta T."/>
            <person name="Ito M."/>
            <person name="Matsui Y."/>
            <person name="Miyazaki M."/>
            <person name="Murata K."/>
            <person name="Saito Y."/>
            <person name="Sakai S."/>
            <person name="Song C."/>
            <person name="Tasumi E."/>
            <person name="Yamanaka Y."/>
            <person name="Yamaguchi T."/>
            <person name="Kamagata Y."/>
            <person name="Tamaki H."/>
            <person name="Takai K."/>
        </authorList>
    </citation>
    <scope>NUCLEOTIDE SEQUENCE [LARGE SCALE GENOMIC DNA]</scope>
    <source>
        <strain evidence="5 6">MK-D1</strain>
    </source>
</reference>
<dbReference type="PANTHER" id="PTHR10602">
    <property type="entry name" value="EUKARYOTIC TRANSLATION INITIATION FACTOR 2 SUBUNIT 1"/>
    <property type="match status" value="1"/>
</dbReference>
<accession>A0A5B9DG13</accession>
<dbReference type="InterPro" id="IPR012340">
    <property type="entry name" value="NA-bd_OB-fold"/>
</dbReference>
<comment type="similarity">
    <text evidence="1">Belongs to the eIF-2-alpha family.</text>
</comment>
<dbReference type="InterPro" id="IPR024054">
    <property type="entry name" value="TIF2_asu_middle_sf"/>
</dbReference>